<feature type="signal peptide" evidence="1">
    <location>
        <begin position="1"/>
        <end position="19"/>
    </location>
</feature>
<keyword evidence="3" id="KW-1185">Reference proteome</keyword>
<dbReference type="GeneID" id="40751862"/>
<organism evidence="2 3">
    <name type="scientific">Aureobasidium pullulans EXF-150</name>
    <dbReference type="NCBI Taxonomy" id="1043002"/>
    <lineage>
        <taxon>Eukaryota</taxon>
        <taxon>Fungi</taxon>
        <taxon>Dikarya</taxon>
        <taxon>Ascomycota</taxon>
        <taxon>Pezizomycotina</taxon>
        <taxon>Dothideomycetes</taxon>
        <taxon>Dothideomycetidae</taxon>
        <taxon>Dothideales</taxon>
        <taxon>Saccotheciaceae</taxon>
        <taxon>Aureobasidium</taxon>
    </lineage>
</organism>
<keyword evidence="1" id="KW-0732">Signal</keyword>
<gene>
    <name evidence="2" type="ORF">M438DRAFT_401679</name>
</gene>
<evidence type="ECO:0000256" key="1">
    <source>
        <dbReference type="SAM" id="SignalP"/>
    </source>
</evidence>
<protein>
    <submittedName>
        <fullName evidence="2">Uncharacterized protein</fullName>
    </submittedName>
</protein>
<reference evidence="2 3" key="1">
    <citation type="journal article" date="2014" name="BMC Genomics">
        <title>Genome sequencing of four Aureobasidium pullulans varieties: biotechnological potential, stress tolerance, and description of new species.</title>
        <authorList>
            <person name="Gostin Ar C."/>
            <person name="Ohm R.A."/>
            <person name="Kogej T."/>
            <person name="Sonjak S."/>
            <person name="Turk M."/>
            <person name="Zajc J."/>
            <person name="Zalar P."/>
            <person name="Grube M."/>
            <person name="Sun H."/>
            <person name="Han J."/>
            <person name="Sharma A."/>
            <person name="Chiniquy J."/>
            <person name="Ngan C.Y."/>
            <person name="Lipzen A."/>
            <person name="Barry K."/>
            <person name="Grigoriev I.V."/>
            <person name="Gunde-Cimerman N."/>
        </authorList>
    </citation>
    <scope>NUCLEOTIDE SEQUENCE [LARGE SCALE GENOMIC DNA]</scope>
    <source>
        <strain evidence="2 3">EXF-150</strain>
    </source>
</reference>
<sequence length="172" mass="18209">MVVAIGLDILPWSMLLGLARQSPVAEPQVHIQERSARPVPLAGQSAVAVLVTGDVGGFRRQQRQLAEHDSGLESVEAIIVGLADVLLENLTVAEVGVNAFLGHGTADVDAVTFVIGGVHGVVDSGQVLRDCSNHESGDGENFRRDSQQVHKRVESFMLDDGCVVVIVIAVDV</sequence>
<dbReference type="EMBL" id="KL584974">
    <property type="protein sequence ID" value="KEQ89608.1"/>
    <property type="molecule type" value="Genomic_DNA"/>
</dbReference>
<evidence type="ECO:0000313" key="2">
    <source>
        <dbReference type="EMBL" id="KEQ89608.1"/>
    </source>
</evidence>
<feature type="chain" id="PRO_5001702762" evidence="1">
    <location>
        <begin position="20"/>
        <end position="172"/>
    </location>
</feature>
<name>A0A074XVL7_AURPU</name>
<dbReference type="HOGENOM" id="CLU_1554945_0_0_1"/>
<dbReference type="RefSeq" id="XP_029765795.1">
    <property type="nucleotide sequence ID" value="XM_029909556.1"/>
</dbReference>
<accession>A0A074XVL7</accession>
<dbReference type="AlphaFoldDB" id="A0A074XVL7"/>
<proteinExistence type="predicted"/>
<dbReference type="Proteomes" id="UP000030706">
    <property type="component" value="Unassembled WGS sequence"/>
</dbReference>
<evidence type="ECO:0000313" key="3">
    <source>
        <dbReference type="Proteomes" id="UP000030706"/>
    </source>
</evidence>